<keyword evidence="2" id="KW-0418">Kinase</keyword>
<dbReference type="Gene3D" id="1.25.40.20">
    <property type="entry name" value="Ankyrin repeat-containing domain"/>
    <property type="match status" value="1"/>
</dbReference>
<dbReference type="Gramene" id="mRNA:HanXRQr2_Chr15g0694691">
    <property type="protein sequence ID" value="mRNA:HanXRQr2_Chr15g0694691"/>
    <property type="gene ID" value="HanXRQr2_Chr15g0694691"/>
</dbReference>
<dbReference type="PROSITE" id="PS50088">
    <property type="entry name" value="ANK_REPEAT"/>
    <property type="match status" value="1"/>
</dbReference>
<dbReference type="InterPro" id="IPR036770">
    <property type="entry name" value="Ankyrin_rpt-contain_sf"/>
</dbReference>
<protein>
    <submittedName>
        <fullName evidence="2">Non-specific serine/threonine protein kinase</fullName>
        <ecNumber evidence="2">2.7.11.1</ecNumber>
    </submittedName>
</protein>
<dbReference type="AlphaFoldDB" id="A0A9K3H256"/>
<keyword evidence="2" id="KW-0723">Serine/threonine-protein kinase</keyword>
<proteinExistence type="predicted"/>
<dbReference type="GO" id="GO:0016567">
    <property type="term" value="P:protein ubiquitination"/>
    <property type="evidence" value="ECO:0007669"/>
    <property type="project" value="InterPro"/>
</dbReference>
<dbReference type="InterPro" id="IPR044584">
    <property type="entry name" value="KEG"/>
</dbReference>
<dbReference type="EMBL" id="MNCJ02000330">
    <property type="protein sequence ID" value="KAF5764667.1"/>
    <property type="molecule type" value="Genomic_DNA"/>
</dbReference>
<evidence type="ECO:0000313" key="2">
    <source>
        <dbReference type="EMBL" id="KAF5764667.1"/>
    </source>
</evidence>
<dbReference type="GO" id="GO:0006952">
    <property type="term" value="P:defense response"/>
    <property type="evidence" value="ECO:0007669"/>
    <property type="project" value="InterPro"/>
</dbReference>
<accession>A0A9K3H256</accession>
<reference evidence="2" key="1">
    <citation type="journal article" date="2017" name="Nature">
        <title>The sunflower genome provides insights into oil metabolism, flowering and Asterid evolution.</title>
        <authorList>
            <person name="Badouin H."/>
            <person name="Gouzy J."/>
            <person name="Grassa C.J."/>
            <person name="Murat F."/>
            <person name="Staton S.E."/>
            <person name="Cottret L."/>
            <person name="Lelandais-Briere C."/>
            <person name="Owens G.L."/>
            <person name="Carrere S."/>
            <person name="Mayjonade B."/>
            <person name="Legrand L."/>
            <person name="Gill N."/>
            <person name="Kane N.C."/>
            <person name="Bowers J.E."/>
            <person name="Hubner S."/>
            <person name="Bellec A."/>
            <person name="Berard A."/>
            <person name="Berges H."/>
            <person name="Blanchet N."/>
            <person name="Boniface M.C."/>
            <person name="Brunel D."/>
            <person name="Catrice O."/>
            <person name="Chaidir N."/>
            <person name="Claudel C."/>
            <person name="Donnadieu C."/>
            <person name="Faraut T."/>
            <person name="Fievet G."/>
            <person name="Helmstetter N."/>
            <person name="King M."/>
            <person name="Knapp S.J."/>
            <person name="Lai Z."/>
            <person name="Le Paslier M.C."/>
            <person name="Lippi Y."/>
            <person name="Lorenzon L."/>
            <person name="Mandel J.R."/>
            <person name="Marage G."/>
            <person name="Marchand G."/>
            <person name="Marquand E."/>
            <person name="Bret-Mestries E."/>
            <person name="Morien E."/>
            <person name="Nambeesan S."/>
            <person name="Nguyen T."/>
            <person name="Pegot-Espagnet P."/>
            <person name="Pouilly N."/>
            <person name="Raftis F."/>
            <person name="Sallet E."/>
            <person name="Schiex T."/>
            <person name="Thomas J."/>
            <person name="Vandecasteele C."/>
            <person name="Vares D."/>
            <person name="Vear F."/>
            <person name="Vautrin S."/>
            <person name="Crespi M."/>
            <person name="Mangin B."/>
            <person name="Burke J.M."/>
            <person name="Salse J."/>
            <person name="Munos S."/>
            <person name="Vincourt P."/>
            <person name="Rieseberg L.H."/>
            <person name="Langlade N.B."/>
        </authorList>
    </citation>
    <scope>NUCLEOTIDE SEQUENCE</scope>
    <source>
        <tissue evidence="2">Leaves</tissue>
    </source>
</reference>
<dbReference type="PANTHER" id="PTHR46960:SF1">
    <property type="entry name" value="E3 UBIQUITIN-PROTEIN LIGASE KEG"/>
    <property type="match status" value="1"/>
</dbReference>
<evidence type="ECO:0000313" key="3">
    <source>
        <dbReference type="Proteomes" id="UP000215914"/>
    </source>
</evidence>
<dbReference type="SUPFAM" id="SSF48403">
    <property type="entry name" value="Ankyrin repeat"/>
    <property type="match status" value="1"/>
</dbReference>
<comment type="caution">
    <text evidence="2">The sequence shown here is derived from an EMBL/GenBank/DDBJ whole genome shotgun (WGS) entry which is preliminary data.</text>
</comment>
<feature type="repeat" description="ANK" evidence="1">
    <location>
        <begin position="2"/>
        <end position="34"/>
    </location>
</feature>
<dbReference type="Pfam" id="PF13637">
    <property type="entry name" value="Ank_4"/>
    <property type="match status" value="1"/>
</dbReference>
<gene>
    <name evidence="2" type="ORF">HanXRQr2_Chr15g0694691</name>
</gene>
<keyword evidence="3" id="KW-1185">Reference proteome</keyword>
<organism evidence="2 3">
    <name type="scientific">Helianthus annuus</name>
    <name type="common">Common sunflower</name>
    <dbReference type="NCBI Taxonomy" id="4232"/>
    <lineage>
        <taxon>Eukaryota</taxon>
        <taxon>Viridiplantae</taxon>
        <taxon>Streptophyta</taxon>
        <taxon>Embryophyta</taxon>
        <taxon>Tracheophyta</taxon>
        <taxon>Spermatophyta</taxon>
        <taxon>Magnoliopsida</taxon>
        <taxon>eudicotyledons</taxon>
        <taxon>Gunneridae</taxon>
        <taxon>Pentapetalae</taxon>
        <taxon>asterids</taxon>
        <taxon>campanulids</taxon>
        <taxon>Asterales</taxon>
        <taxon>Asteraceae</taxon>
        <taxon>Asteroideae</taxon>
        <taxon>Heliantheae alliance</taxon>
        <taxon>Heliantheae</taxon>
        <taxon>Helianthus</taxon>
    </lineage>
</organism>
<evidence type="ECO:0000256" key="1">
    <source>
        <dbReference type="PROSITE-ProRule" id="PRU00023"/>
    </source>
</evidence>
<dbReference type="PANTHER" id="PTHR46960">
    <property type="entry name" value="E3 UBIQUITIN-PROTEIN LIGASE KEG"/>
    <property type="match status" value="1"/>
</dbReference>
<keyword evidence="2" id="KW-0808">Transferase</keyword>
<name>A0A9K3H256_HELAN</name>
<reference evidence="2" key="2">
    <citation type="submission" date="2020-06" db="EMBL/GenBank/DDBJ databases">
        <title>Helianthus annuus Genome sequencing and assembly Release 2.</title>
        <authorList>
            <person name="Gouzy J."/>
            <person name="Langlade N."/>
            <person name="Munos S."/>
        </authorList>
    </citation>
    <scope>NUCLEOTIDE SEQUENCE</scope>
    <source>
        <tissue evidence="2">Leaves</tissue>
    </source>
</reference>
<sequence length="73" mass="8016">MQNTIPLHVALARGAKSCVGLLLSAGANCNLQDDESNNAFHIAADTTMIRENLEWIIVMLKYPGAVVEVRNHR</sequence>
<keyword evidence="1" id="KW-0040">ANK repeat</keyword>
<dbReference type="GO" id="GO:0009738">
    <property type="term" value="P:abscisic acid-activated signaling pathway"/>
    <property type="evidence" value="ECO:0007669"/>
    <property type="project" value="InterPro"/>
</dbReference>
<dbReference type="EC" id="2.7.11.1" evidence="2"/>
<dbReference type="PROSITE" id="PS50297">
    <property type="entry name" value="ANK_REP_REGION"/>
    <property type="match status" value="1"/>
</dbReference>
<dbReference type="GO" id="GO:0004842">
    <property type="term" value="F:ubiquitin-protein transferase activity"/>
    <property type="evidence" value="ECO:0007669"/>
    <property type="project" value="InterPro"/>
</dbReference>
<dbReference type="InterPro" id="IPR002110">
    <property type="entry name" value="Ankyrin_rpt"/>
</dbReference>
<dbReference type="Proteomes" id="UP000215914">
    <property type="component" value="Unassembled WGS sequence"/>
</dbReference>
<dbReference type="GO" id="GO:0004674">
    <property type="term" value="F:protein serine/threonine kinase activity"/>
    <property type="evidence" value="ECO:0007669"/>
    <property type="project" value="UniProtKB-KW"/>
</dbReference>